<dbReference type="GO" id="GO:0000287">
    <property type="term" value="F:magnesium ion binding"/>
    <property type="evidence" value="ECO:0007669"/>
    <property type="project" value="UniProtKB-UniRule"/>
</dbReference>
<keyword evidence="18" id="KW-1185">Reference proteome</keyword>
<evidence type="ECO:0000256" key="2">
    <source>
        <dbReference type="ARBA" id="ARBA00004997"/>
    </source>
</evidence>
<dbReference type="GO" id="GO:0005524">
    <property type="term" value="F:ATP binding"/>
    <property type="evidence" value="ECO:0007669"/>
    <property type="project" value="UniProtKB-KW"/>
</dbReference>
<feature type="domain" description="Pyruvate kinase barrel" evidence="15">
    <location>
        <begin position="5"/>
        <end position="322"/>
    </location>
</feature>
<dbReference type="SUPFAM" id="SSF51621">
    <property type="entry name" value="Phosphoenolpyruvate/pyruvate domain"/>
    <property type="match status" value="1"/>
</dbReference>
<evidence type="ECO:0000256" key="11">
    <source>
        <dbReference type="ARBA" id="ARBA00023152"/>
    </source>
</evidence>
<dbReference type="NCBIfam" id="TIGR01064">
    <property type="entry name" value="pyruv_kin"/>
    <property type="match status" value="1"/>
</dbReference>
<dbReference type="PRINTS" id="PR01050">
    <property type="entry name" value="PYRUVTKNASE"/>
</dbReference>
<evidence type="ECO:0000256" key="7">
    <source>
        <dbReference type="ARBA" id="ARBA00022741"/>
    </source>
</evidence>
<proteinExistence type="inferred from homology"/>
<comment type="caution">
    <text evidence="17">The sequence shown here is derived from an EMBL/GenBank/DDBJ whole genome shotgun (WGS) entry which is preliminary data.</text>
</comment>
<dbReference type="EMBL" id="JABBNT010000003">
    <property type="protein sequence ID" value="NMM45233.1"/>
    <property type="molecule type" value="Genomic_DNA"/>
</dbReference>
<protein>
    <recommendedName>
        <fullName evidence="4 13">Pyruvate kinase</fullName>
        <ecNumber evidence="4 13">2.7.1.40</ecNumber>
    </recommendedName>
</protein>
<evidence type="ECO:0000256" key="8">
    <source>
        <dbReference type="ARBA" id="ARBA00022777"/>
    </source>
</evidence>
<evidence type="ECO:0000313" key="17">
    <source>
        <dbReference type="EMBL" id="NMM45233.1"/>
    </source>
</evidence>
<dbReference type="Proteomes" id="UP000539372">
    <property type="component" value="Unassembled WGS sequence"/>
</dbReference>
<keyword evidence="11 14" id="KW-0324">Glycolysis</keyword>
<dbReference type="InterPro" id="IPR036918">
    <property type="entry name" value="Pyrv_Knase_C_sf"/>
</dbReference>
<evidence type="ECO:0000256" key="6">
    <source>
        <dbReference type="ARBA" id="ARBA00022723"/>
    </source>
</evidence>
<evidence type="ECO:0000256" key="1">
    <source>
        <dbReference type="ARBA" id="ARBA00001958"/>
    </source>
</evidence>
<evidence type="ECO:0000256" key="9">
    <source>
        <dbReference type="ARBA" id="ARBA00022840"/>
    </source>
</evidence>
<evidence type="ECO:0000256" key="5">
    <source>
        <dbReference type="ARBA" id="ARBA00022679"/>
    </source>
</evidence>
<keyword evidence="5 14" id="KW-0808">Transferase</keyword>
<dbReference type="Gene3D" id="3.20.20.60">
    <property type="entry name" value="Phosphoenolpyruvate-binding domains"/>
    <property type="match status" value="1"/>
</dbReference>
<name>A0A7Y0HG33_9PROT</name>
<evidence type="ECO:0000256" key="13">
    <source>
        <dbReference type="NCBIfam" id="TIGR01064"/>
    </source>
</evidence>
<dbReference type="NCBIfam" id="NF004491">
    <property type="entry name" value="PRK05826.1"/>
    <property type="match status" value="1"/>
</dbReference>
<evidence type="ECO:0000259" key="15">
    <source>
        <dbReference type="Pfam" id="PF00224"/>
    </source>
</evidence>
<gene>
    <name evidence="17" type="primary">pyk</name>
    <name evidence="17" type="ORF">HH303_12135</name>
</gene>
<dbReference type="PROSITE" id="PS00110">
    <property type="entry name" value="PYRUVATE_KINASE"/>
    <property type="match status" value="1"/>
</dbReference>
<comment type="similarity">
    <text evidence="3 14">Belongs to the pyruvate kinase family.</text>
</comment>
<dbReference type="GO" id="GO:0030955">
    <property type="term" value="F:potassium ion binding"/>
    <property type="evidence" value="ECO:0007669"/>
    <property type="project" value="UniProtKB-UniRule"/>
</dbReference>
<dbReference type="InterPro" id="IPR015793">
    <property type="entry name" value="Pyrv_Knase_brl"/>
</dbReference>
<dbReference type="InterPro" id="IPR040442">
    <property type="entry name" value="Pyrv_kinase-like_dom_sf"/>
</dbReference>
<sequence>MRRQHRTKIVATLGPGTATAEAIESLFDAGVDVFRLNFSHGAHEEHKARLDAIRDLERRSARPIAVMLDLQGPKLRIGVFKDGPIELAEGDKFRLDLDKAPGDQHRVTLPHPEIFQALDAGSDLLLDDGRIKLTVEGCGSDHANCVVAVGGPLSERKGVNVPGVLLPLSPLTEKDRADLEYGLTLGVDWVALSFVQRPEDIVEARALIQGKAGIMAKLEKPSAIAALEEIVQEADAVMVARGDLGVEMPPEDVPVLQRRIIHCCRTAGKPVVVATQMLDSMVERPVPTRAEASDVATAVYSGADAVMLSAETAVGDYPVEAVDMMNRIIERVERDPVYREGIEAQKQRPEPTTADAVAMAAAQVASTLNVNAIATYTTSGSTTLRIARERPVAPILGLTPRDDTARRLAVVWGVHPARVPDAKDLDDMSSTATHQAKIDGFGKDGDRIVITAGVPFSTPGKTNLLRIARIGGATETG</sequence>
<dbReference type="RefSeq" id="WP_169625588.1">
    <property type="nucleotide sequence ID" value="NZ_JABBNT010000003.1"/>
</dbReference>
<dbReference type="InterPro" id="IPR001697">
    <property type="entry name" value="Pyr_Knase"/>
</dbReference>
<keyword evidence="6" id="KW-0479">Metal-binding</keyword>
<dbReference type="GO" id="GO:0016301">
    <property type="term" value="F:kinase activity"/>
    <property type="evidence" value="ECO:0007669"/>
    <property type="project" value="UniProtKB-KW"/>
</dbReference>
<dbReference type="InterPro" id="IPR015806">
    <property type="entry name" value="Pyrv_Knase_insert_dom_sf"/>
</dbReference>
<dbReference type="NCBIfam" id="NF004886">
    <property type="entry name" value="PRK06247.1"/>
    <property type="match status" value="1"/>
</dbReference>
<evidence type="ECO:0000256" key="10">
    <source>
        <dbReference type="ARBA" id="ARBA00022842"/>
    </source>
</evidence>
<dbReference type="NCBIfam" id="NF004978">
    <property type="entry name" value="PRK06354.1"/>
    <property type="match status" value="1"/>
</dbReference>
<dbReference type="SUPFAM" id="SSF50800">
    <property type="entry name" value="PK beta-barrel domain-like"/>
    <property type="match status" value="1"/>
</dbReference>
<comment type="pathway">
    <text evidence="2 14">Carbohydrate degradation; glycolysis; pyruvate from D-glyceraldehyde 3-phosphate: step 5/5.</text>
</comment>
<reference evidence="17 18" key="1">
    <citation type="submission" date="2020-04" db="EMBL/GenBank/DDBJ databases">
        <title>Rhodospirillaceae bacterium KN72 isolated from deep sea.</title>
        <authorList>
            <person name="Zhang D.-C."/>
        </authorList>
    </citation>
    <scope>NUCLEOTIDE SEQUENCE [LARGE SCALE GENOMIC DNA]</scope>
    <source>
        <strain evidence="17 18">KN72</strain>
    </source>
</reference>
<dbReference type="PANTHER" id="PTHR11817">
    <property type="entry name" value="PYRUVATE KINASE"/>
    <property type="match status" value="1"/>
</dbReference>
<dbReference type="InterPro" id="IPR015795">
    <property type="entry name" value="Pyrv_Knase_C"/>
</dbReference>
<dbReference type="FunFam" id="2.40.33.10:FF:000001">
    <property type="entry name" value="Pyruvate kinase"/>
    <property type="match status" value="1"/>
</dbReference>
<comment type="catalytic activity">
    <reaction evidence="14">
        <text>pyruvate + ATP = phosphoenolpyruvate + ADP + H(+)</text>
        <dbReference type="Rhea" id="RHEA:18157"/>
        <dbReference type="ChEBI" id="CHEBI:15361"/>
        <dbReference type="ChEBI" id="CHEBI:15378"/>
        <dbReference type="ChEBI" id="CHEBI:30616"/>
        <dbReference type="ChEBI" id="CHEBI:58702"/>
        <dbReference type="ChEBI" id="CHEBI:456216"/>
        <dbReference type="EC" id="2.7.1.40"/>
    </reaction>
</comment>
<dbReference type="AlphaFoldDB" id="A0A7Y0HG33"/>
<dbReference type="InterPro" id="IPR011037">
    <property type="entry name" value="Pyrv_Knase-like_insert_dom_sf"/>
</dbReference>
<dbReference type="Gene3D" id="3.40.1380.20">
    <property type="entry name" value="Pyruvate kinase, C-terminal domain"/>
    <property type="match status" value="1"/>
</dbReference>
<keyword evidence="12 17" id="KW-0670">Pyruvate</keyword>
<keyword evidence="8 14" id="KW-0418">Kinase</keyword>
<dbReference type="EC" id="2.7.1.40" evidence="4 13"/>
<evidence type="ECO:0000256" key="4">
    <source>
        <dbReference type="ARBA" id="ARBA00012142"/>
    </source>
</evidence>
<dbReference type="Pfam" id="PF00224">
    <property type="entry name" value="PK"/>
    <property type="match status" value="1"/>
</dbReference>
<evidence type="ECO:0000259" key="16">
    <source>
        <dbReference type="Pfam" id="PF02887"/>
    </source>
</evidence>
<dbReference type="Pfam" id="PF02887">
    <property type="entry name" value="PK_C"/>
    <property type="match status" value="1"/>
</dbReference>
<evidence type="ECO:0000256" key="3">
    <source>
        <dbReference type="ARBA" id="ARBA00008663"/>
    </source>
</evidence>
<evidence type="ECO:0000313" key="18">
    <source>
        <dbReference type="Proteomes" id="UP000539372"/>
    </source>
</evidence>
<feature type="domain" description="Pyruvate kinase C-terminal" evidence="16">
    <location>
        <begin position="355"/>
        <end position="467"/>
    </location>
</feature>
<keyword evidence="7" id="KW-0547">Nucleotide-binding</keyword>
<keyword evidence="9" id="KW-0067">ATP-binding</keyword>
<evidence type="ECO:0000256" key="12">
    <source>
        <dbReference type="ARBA" id="ARBA00023317"/>
    </source>
</evidence>
<dbReference type="Gene3D" id="2.40.33.10">
    <property type="entry name" value="PK beta-barrel domain-like"/>
    <property type="match status" value="1"/>
</dbReference>
<evidence type="ECO:0000256" key="14">
    <source>
        <dbReference type="RuleBase" id="RU000504"/>
    </source>
</evidence>
<accession>A0A7Y0HG33</accession>
<keyword evidence="10 14" id="KW-0460">Magnesium</keyword>
<dbReference type="UniPathway" id="UPA00109">
    <property type="reaction ID" value="UER00188"/>
</dbReference>
<dbReference type="InterPro" id="IPR018209">
    <property type="entry name" value="Pyrv_Knase_AS"/>
</dbReference>
<dbReference type="InterPro" id="IPR015813">
    <property type="entry name" value="Pyrv/PenolPyrv_kinase-like_dom"/>
</dbReference>
<dbReference type="SUPFAM" id="SSF52935">
    <property type="entry name" value="PK C-terminal domain-like"/>
    <property type="match status" value="1"/>
</dbReference>
<comment type="cofactor">
    <cofactor evidence="1">
        <name>K(+)</name>
        <dbReference type="ChEBI" id="CHEBI:29103"/>
    </cofactor>
</comment>
<dbReference type="GO" id="GO:0004743">
    <property type="term" value="F:pyruvate kinase activity"/>
    <property type="evidence" value="ECO:0007669"/>
    <property type="project" value="UniProtKB-UniRule"/>
</dbReference>
<organism evidence="17 18">
    <name type="scientific">Pacificispira spongiicola</name>
    <dbReference type="NCBI Taxonomy" id="2729598"/>
    <lineage>
        <taxon>Bacteria</taxon>
        <taxon>Pseudomonadati</taxon>
        <taxon>Pseudomonadota</taxon>
        <taxon>Alphaproteobacteria</taxon>
        <taxon>Rhodospirillales</taxon>
        <taxon>Rhodospirillaceae</taxon>
        <taxon>Pacificispira</taxon>
    </lineage>
</organism>